<gene>
    <name evidence="4" type="ORF">C1872_08840</name>
    <name evidence="3" type="ORF">GO726_07765</name>
</gene>
<protein>
    <submittedName>
        <fullName evidence="4">Chromosome partitioning protein ParB</fullName>
    </submittedName>
</protein>
<evidence type="ECO:0000259" key="2">
    <source>
        <dbReference type="SMART" id="SM00470"/>
    </source>
</evidence>
<dbReference type="PANTHER" id="PTHR33375">
    <property type="entry name" value="CHROMOSOME-PARTITIONING PROTEIN PARB-RELATED"/>
    <property type="match status" value="1"/>
</dbReference>
<dbReference type="PANTHER" id="PTHR33375:SF1">
    <property type="entry name" value="CHROMOSOME-PARTITIONING PROTEIN PARB-RELATED"/>
    <property type="match status" value="1"/>
</dbReference>
<reference evidence="4 5" key="1">
    <citation type="journal article" date="2018" name="Elife">
        <title>Discovery and characterization of a prevalent human gut bacterial enzyme sufficient for the inactivation of a family of plant toxins.</title>
        <authorList>
            <person name="Koppel N."/>
            <person name="Bisanz J.E."/>
            <person name="Pandelia M.E."/>
            <person name="Turnbaugh P.J."/>
            <person name="Balskus E.P."/>
        </authorList>
    </citation>
    <scope>NUCLEOTIDE SEQUENCE [LARGE SCALE GENOMIC DNA]</scope>
    <source>
        <strain evidence="4 5">MR1 #12</strain>
    </source>
</reference>
<dbReference type="SMART" id="SM00470">
    <property type="entry name" value="ParB"/>
    <property type="match status" value="1"/>
</dbReference>
<dbReference type="Gene3D" id="3.90.1530.10">
    <property type="entry name" value="Conserved hypothetical protein from pyrococcus furiosus pfu- 392566-001, ParB domain"/>
    <property type="match status" value="1"/>
</dbReference>
<dbReference type="InterPro" id="IPR003115">
    <property type="entry name" value="ParB_N"/>
</dbReference>
<dbReference type="InterPro" id="IPR036086">
    <property type="entry name" value="ParB/Sulfiredoxin_sf"/>
</dbReference>
<dbReference type="InterPro" id="IPR050336">
    <property type="entry name" value="Chromosome_partition/occlusion"/>
</dbReference>
<dbReference type="EMBL" id="PPTX01000012">
    <property type="protein sequence ID" value="RDB79111.1"/>
    <property type="molecule type" value="Genomic_DNA"/>
</dbReference>
<organism evidence="4 5">
    <name type="scientific">Eggerthella lenta</name>
    <name type="common">Eubacterium lentum</name>
    <dbReference type="NCBI Taxonomy" id="84112"/>
    <lineage>
        <taxon>Bacteria</taxon>
        <taxon>Bacillati</taxon>
        <taxon>Actinomycetota</taxon>
        <taxon>Coriobacteriia</taxon>
        <taxon>Eggerthellales</taxon>
        <taxon>Eggerthellaceae</taxon>
        <taxon>Eggerthella</taxon>
    </lineage>
</organism>
<dbReference type="Proteomes" id="UP000253752">
    <property type="component" value="Unassembled WGS sequence"/>
</dbReference>
<feature type="region of interest" description="Disordered" evidence="1">
    <location>
        <begin position="1"/>
        <end position="21"/>
    </location>
</feature>
<evidence type="ECO:0000313" key="5">
    <source>
        <dbReference type="Proteomes" id="UP000253752"/>
    </source>
</evidence>
<comment type="caution">
    <text evidence="4">The sequence shown here is derived from an EMBL/GenBank/DDBJ whole genome shotgun (WGS) entry which is preliminary data.</text>
</comment>
<dbReference type="AlphaFoldDB" id="A0A369MSY9"/>
<feature type="compositionally biased region" description="Basic residues" evidence="1">
    <location>
        <begin position="1"/>
        <end position="17"/>
    </location>
</feature>
<evidence type="ECO:0000313" key="3">
    <source>
        <dbReference type="EMBL" id="MVN33065.1"/>
    </source>
</evidence>
<dbReference type="GO" id="GO:0005694">
    <property type="term" value="C:chromosome"/>
    <property type="evidence" value="ECO:0007669"/>
    <property type="project" value="TreeGrafter"/>
</dbReference>
<dbReference type="EMBL" id="WPOM01000012">
    <property type="protein sequence ID" value="MVN33065.1"/>
    <property type="molecule type" value="Genomic_DNA"/>
</dbReference>
<evidence type="ECO:0000256" key="1">
    <source>
        <dbReference type="SAM" id="MobiDB-lite"/>
    </source>
</evidence>
<evidence type="ECO:0000313" key="4">
    <source>
        <dbReference type="EMBL" id="RDB79111.1"/>
    </source>
</evidence>
<dbReference type="Proteomes" id="UP000436429">
    <property type="component" value="Unassembled WGS sequence"/>
</dbReference>
<dbReference type="SUPFAM" id="SSF110849">
    <property type="entry name" value="ParB/Sulfiredoxin"/>
    <property type="match status" value="1"/>
</dbReference>
<dbReference type="GO" id="GO:0007059">
    <property type="term" value="P:chromosome segregation"/>
    <property type="evidence" value="ECO:0007669"/>
    <property type="project" value="TreeGrafter"/>
</dbReference>
<reference evidence="3 6" key="2">
    <citation type="submission" date="2019-11" db="EMBL/GenBank/DDBJ databases">
        <title>Whole genome shotgun sequencing (WGS) data from Adlercreutzia equolifaciens ResAG-91, Eggerthella lenta MRI-F36, MRI-F37, MRI-F40, ResAG-49, ResAG-88, ResAG-121, ResAG-145, and Gordonibacter sp. ResAG-5, ResAG-26, ResAG-43, ResAG-50, ResAG-59.</title>
        <authorList>
            <person name="Stoll D.A."/>
            <person name="Danylec N."/>
            <person name="Franz C.M.A.P."/>
            <person name="Huch M."/>
        </authorList>
    </citation>
    <scope>NUCLEOTIDE SEQUENCE [LARGE SCALE GENOMIC DNA]</scope>
    <source>
        <strain evidence="3 6">ResAG-88</strain>
    </source>
</reference>
<accession>A0A369MSY9</accession>
<dbReference type="Pfam" id="PF02195">
    <property type="entry name" value="ParB_N"/>
    <property type="match status" value="1"/>
</dbReference>
<feature type="domain" description="ParB-like N-terminal" evidence="2">
    <location>
        <begin position="56"/>
        <end position="150"/>
    </location>
</feature>
<evidence type="ECO:0000313" key="6">
    <source>
        <dbReference type="Proteomes" id="UP000436429"/>
    </source>
</evidence>
<proteinExistence type="predicted"/>
<sequence length="330" mass="36097">MEAHRGVHARQPRRRRLREPGEGAWAMGRVDDIAKRFSLAGVLDEDRQAKQRFPVEEIEVAAIEDHPANVAYSMDEDGIKSLAESIRKDGLTDIPMVRRKPDGGFQMLSGHRRKAAYALLAKDDPAFGRMPCRIVEGVSDDQAVTLLHTANYFTRELNVIERAKATQALGIQVERMRAENPELKGVRTAELKAAIIRNQTGRNVSPATIKRQEQTARRVEQGLTEDWRSEAIEGNLSDTDIATLAAMDPDAQARLYKEKSSANAGKADTSKLIREAGGPGAEAVGKLVAKALKTLRKAAGAADGSAVVDASQLDEIERCVRDLRTIAGSK</sequence>
<name>A0A369MSY9_EGGLN</name>